<sequence>MEDFTKDKYSRRRLDLDWRFSSGAEKPIGISDVNKFYFDSDWWRLFSGPWWDGKIRYEHWNFGGTRL</sequence>
<protein>
    <submittedName>
        <fullName evidence="1">Uncharacterized protein</fullName>
    </submittedName>
</protein>
<reference evidence="1" key="1">
    <citation type="submission" date="2021-09" db="EMBL/GenBank/DDBJ databases">
        <authorList>
            <consortium name="AG Swart"/>
            <person name="Singh M."/>
            <person name="Singh A."/>
            <person name="Seah K."/>
            <person name="Emmerich C."/>
        </authorList>
    </citation>
    <scope>NUCLEOTIDE SEQUENCE</scope>
    <source>
        <strain evidence="1">ATCC30299</strain>
    </source>
</reference>
<organism evidence="1 2">
    <name type="scientific">Blepharisma stoltei</name>
    <dbReference type="NCBI Taxonomy" id="1481888"/>
    <lineage>
        <taxon>Eukaryota</taxon>
        <taxon>Sar</taxon>
        <taxon>Alveolata</taxon>
        <taxon>Ciliophora</taxon>
        <taxon>Postciliodesmatophora</taxon>
        <taxon>Heterotrichea</taxon>
        <taxon>Heterotrichida</taxon>
        <taxon>Blepharismidae</taxon>
        <taxon>Blepharisma</taxon>
    </lineage>
</organism>
<name>A0AAU9ISJ7_9CILI</name>
<dbReference type="AlphaFoldDB" id="A0AAU9ISJ7"/>
<dbReference type="Proteomes" id="UP001162131">
    <property type="component" value="Unassembled WGS sequence"/>
</dbReference>
<evidence type="ECO:0000313" key="2">
    <source>
        <dbReference type="Proteomes" id="UP001162131"/>
    </source>
</evidence>
<dbReference type="EMBL" id="CAJZBQ010000020">
    <property type="protein sequence ID" value="CAG9318576.1"/>
    <property type="molecule type" value="Genomic_DNA"/>
</dbReference>
<gene>
    <name evidence="1" type="ORF">BSTOLATCC_MIC21048</name>
</gene>
<accession>A0AAU9ISJ7</accession>
<keyword evidence="2" id="KW-1185">Reference proteome</keyword>
<proteinExistence type="predicted"/>
<comment type="caution">
    <text evidence="1">The sequence shown here is derived from an EMBL/GenBank/DDBJ whole genome shotgun (WGS) entry which is preliminary data.</text>
</comment>
<evidence type="ECO:0000313" key="1">
    <source>
        <dbReference type="EMBL" id="CAG9318576.1"/>
    </source>
</evidence>